<dbReference type="GO" id="GO:0004523">
    <property type="term" value="F:RNA-DNA hybrid ribonuclease activity"/>
    <property type="evidence" value="ECO:0007669"/>
    <property type="project" value="UniProtKB-EC"/>
</dbReference>
<dbReference type="SUPFAM" id="SSF56672">
    <property type="entry name" value="DNA/RNA polymerases"/>
    <property type="match status" value="1"/>
</dbReference>
<dbReference type="FunFam" id="3.30.70.270:FF:000063">
    <property type="entry name" value="Zinc knuckle domaincontaining protein"/>
    <property type="match status" value="1"/>
</dbReference>
<comment type="similarity">
    <text evidence="1">Belongs to the beta type-B retroviral polymerase family. HERV class-II K(HML-2) pol subfamily.</text>
</comment>
<organism evidence="5 6">
    <name type="scientific">Alligator mississippiensis</name>
    <name type="common">American alligator</name>
    <dbReference type="NCBI Taxonomy" id="8496"/>
    <lineage>
        <taxon>Eukaryota</taxon>
        <taxon>Metazoa</taxon>
        <taxon>Chordata</taxon>
        <taxon>Craniata</taxon>
        <taxon>Vertebrata</taxon>
        <taxon>Euteleostomi</taxon>
        <taxon>Archelosauria</taxon>
        <taxon>Archosauria</taxon>
        <taxon>Crocodylia</taxon>
        <taxon>Alligatoridae</taxon>
        <taxon>Alligatorinae</taxon>
        <taxon>Alligator</taxon>
    </lineage>
</organism>
<dbReference type="EMBL" id="AKHW03005173">
    <property type="protein sequence ID" value="KYO27425.1"/>
    <property type="molecule type" value="Genomic_DNA"/>
</dbReference>
<evidence type="ECO:0000313" key="6">
    <source>
        <dbReference type="Proteomes" id="UP000050525"/>
    </source>
</evidence>
<dbReference type="Pfam" id="PF17919">
    <property type="entry name" value="RT_RNaseH_2"/>
    <property type="match status" value="1"/>
</dbReference>
<name>A0A151MSD0_ALLMI</name>
<dbReference type="Proteomes" id="UP000050525">
    <property type="component" value="Unassembled WGS sequence"/>
</dbReference>
<dbReference type="InterPro" id="IPR043502">
    <property type="entry name" value="DNA/RNA_pol_sf"/>
</dbReference>
<dbReference type="PANTHER" id="PTHR37984:SF7">
    <property type="entry name" value="INTEGRASE CATALYTIC DOMAIN-CONTAINING PROTEIN"/>
    <property type="match status" value="1"/>
</dbReference>
<evidence type="ECO:0000256" key="2">
    <source>
        <dbReference type="ARBA" id="ARBA00012180"/>
    </source>
</evidence>
<gene>
    <name evidence="5" type="ORF">Y1Q_0013450</name>
</gene>
<comment type="caution">
    <text evidence="5">The sequence shown here is derived from an EMBL/GenBank/DDBJ whole genome shotgun (WGS) entry which is preliminary data.</text>
</comment>
<feature type="domain" description="Reverse transcriptase" evidence="3">
    <location>
        <begin position="9"/>
        <end position="124"/>
    </location>
</feature>
<reference evidence="5 6" key="1">
    <citation type="journal article" date="2012" name="Genome Biol.">
        <title>Sequencing three crocodilian genomes to illuminate the evolution of archosaurs and amniotes.</title>
        <authorList>
            <person name="St John J.A."/>
            <person name="Braun E.L."/>
            <person name="Isberg S.R."/>
            <person name="Miles L.G."/>
            <person name="Chong A.Y."/>
            <person name="Gongora J."/>
            <person name="Dalzell P."/>
            <person name="Moran C."/>
            <person name="Bed'hom B."/>
            <person name="Abzhanov A."/>
            <person name="Burgess S.C."/>
            <person name="Cooksey A.M."/>
            <person name="Castoe T.A."/>
            <person name="Crawford N.G."/>
            <person name="Densmore L.D."/>
            <person name="Drew J.C."/>
            <person name="Edwards S.V."/>
            <person name="Faircloth B.C."/>
            <person name="Fujita M.K."/>
            <person name="Greenwold M.J."/>
            <person name="Hoffmann F.G."/>
            <person name="Howard J.M."/>
            <person name="Iguchi T."/>
            <person name="Janes D.E."/>
            <person name="Khan S.Y."/>
            <person name="Kohno S."/>
            <person name="de Koning A.J."/>
            <person name="Lance S.L."/>
            <person name="McCarthy F.M."/>
            <person name="McCormack J.E."/>
            <person name="Merchant M.E."/>
            <person name="Peterson D.G."/>
            <person name="Pollock D.D."/>
            <person name="Pourmand N."/>
            <person name="Raney B.J."/>
            <person name="Roessler K.A."/>
            <person name="Sanford J.R."/>
            <person name="Sawyer R.H."/>
            <person name="Schmidt C.J."/>
            <person name="Triplett E.W."/>
            <person name="Tuberville T.D."/>
            <person name="Venegas-Anaya M."/>
            <person name="Howard J.T."/>
            <person name="Jarvis E.D."/>
            <person name="Guillette L.J.Jr."/>
            <person name="Glenn T.C."/>
            <person name="Green R.E."/>
            <person name="Ray D.A."/>
        </authorList>
    </citation>
    <scope>NUCLEOTIDE SEQUENCE [LARGE SCALE GENOMIC DNA]</scope>
    <source>
        <strain evidence="5">KSC_2009_1</strain>
    </source>
</reference>
<dbReference type="FunFam" id="3.10.20.370:FF:000001">
    <property type="entry name" value="Retrovirus-related Pol polyprotein from transposon 17.6-like protein"/>
    <property type="match status" value="1"/>
</dbReference>
<evidence type="ECO:0000313" key="5">
    <source>
        <dbReference type="EMBL" id="KYO27425.1"/>
    </source>
</evidence>
<protein>
    <recommendedName>
        <fullName evidence="2">ribonuclease H</fullName>
        <ecNumber evidence="2">3.1.26.4</ecNumber>
    </recommendedName>
</protein>
<proteinExistence type="inferred from homology"/>
<dbReference type="InterPro" id="IPR000477">
    <property type="entry name" value="RT_dom"/>
</dbReference>
<evidence type="ECO:0000259" key="3">
    <source>
        <dbReference type="Pfam" id="PF00078"/>
    </source>
</evidence>
<dbReference type="InterPro" id="IPR041577">
    <property type="entry name" value="RT_RNaseH_2"/>
</dbReference>
<dbReference type="Gene3D" id="3.30.70.270">
    <property type="match status" value="2"/>
</dbReference>
<sequence>MLAPFLTPLFTILDEKDGYWQIKLDKELAVLCTFNTPWGWYHFNGLPFGIKSANKVFQQKNFERFGDIPGIHIIADNMLIVAATKEEHDTILKQVLERARLKRIKFNKDKIQFLVDSIMYMGHIVSKDGVKPDNDKVEAINRIPPPTDTEGLQKLLRTIQYLAQYIPCKSSLTAPQRTLLRNDVIWRRGPEHQETLDKLKQTITTAPVLRYFNPAEQLEIQADASKDGLGACLFQQNQPIAYASRALTQSERNYAQIGKEFLAIVFIVTKFHQYVYGTQVRVQLDHKPLEVIFTKPIGKAPAQLQRMLLQLQKHDIQILYTKGKDILMADMLSRATALTPPPDPDLFHSEKVIHGLTEMEPLGDQ</sequence>
<keyword evidence="6" id="KW-1185">Reference proteome</keyword>
<dbReference type="AlphaFoldDB" id="A0A151MSD0"/>
<dbReference type="Gene3D" id="3.10.10.10">
    <property type="entry name" value="HIV Type 1 Reverse Transcriptase, subunit A, domain 1"/>
    <property type="match status" value="1"/>
</dbReference>
<dbReference type="CDD" id="cd01647">
    <property type="entry name" value="RT_LTR"/>
    <property type="match status" value="1"/>
</dbReference>
<evidence type="ECO:0000259" key="4">
    <source>
        <dbReference type="Pfam" id="PF17919"/>
    </source>
</evidence>
<dbReference type="STRING" id="8496.A0A151MSD0"/>
<feature type="domain" description="Reverse transcriptase/retrotransposon-derived protein RNase H-like" evidence="4">
    <location>
        <begin position="190"/>
        <end position="282"/>
    </location>
</feature>
<dbReference type="CDD" id="cd09274">
    <property type="entry name" value="RNase_HI_RT_Ty3"/>
    <property type="match status" value="1"/>
</dbReference>
<dbReference type="InterPro" id="IPR043128">
    <property type="entry name" value="Rev_trsase/Diguanyl_cyclase"/>
</dbReference>
<dbReference type="Pfam" id="PF00078">
    <property type="entry name" value="RVT_1"/>
    <property type="match status" value="1"/>
</dbReference>
<accession>A0A151MSD0</accession>
<evidence type="ECO:0000256" key="1">
    <source>
        <dbReference type="ARBA" id="ARBA00010879"/>
    </source>
</evidence>
<dbReference type="InterPro" id="IPR050951">
    <property type="entry name" value="Retrovirus_Pol_polyprotein"/>
</dbReference>
<dbReference type="PANTHER" id="PTHR37984">
    <property type="entry name" value="PROTEIN CBG26694"/>
    <property type="match status" value="1"/>
</dbReference>
<dbReference type="EC" id="3.1.26.4" evidence="2"/>